<dbReference type="Proteomes" id="UP000580568">
    <property type="component" value="Unassembled WGS sequence"/>
</dbReference>
<organism evidence="1 2">
    <name type="scientific">Clostridium fungisolvens</name>
    <dbReference type="NCBI Taxonomy" id="1604897"/>
    <lineage>
        <taxon>Bacteria</taxon>
        <taxon>Bacillati</taxon>
        <taxon>Bacillota</taxon>
        <taxon>Clostridia</taxon>
        <taxon>Eubacteriales</taxon>
        <taxon>Clostridiaceae</taxon>
        <taxon>Clostridium</taxon>
    </lineage>
</organism>
<dbReference type="EMBL" id="BLZR01000001">
    <property type="protein sequence ID" value="GFP75792.1"/>
    <property type="molecule type" value="Genomic_DNA"/>
</dbReference>
<keyword evidence="2" id="KW-1185">Reference proteome</keyword>
<accession>A0A6V8SGT4</accession>
<dbReference type="RefSeq" id="WP_183277265.1">
    <property type="nucleotide sequence ID" value="NZ_BLZR01000001.1"/>
</dbReference>
<dbReference type="AlphaFoldDB" id="A0A6V8SGT4"/>
<evidence type="ECO:0000313" key="1">
    <source>
        <dbReference type="EMBL" id="GFP75792.1"/>
    </source>
</evidence>
<sequence length="117" mass="13684">MFFLPQVLPTIFVVNKTDQDLENIFFTIDDYKAKDPKIKRIKCGETKTTSIYNKGYAGTKALYLYHYDKNNVKHQYIIYDQITASYCNNIRVLITSIDKTGSLHFSVTLDYDNIRTH</sequence>
<proteinExistence type="predicted"/>
<comment type="caution">
    <text evidence="1">The sequence shown here is derived from an EMBL/GenBank/DDBJ whole genome shotgun (WGS) entry which is preliminary data.</text>
</comment>
<protein>
    <submittedName>
        <fullName evidence="1">Uncharacterized protein</fullName>
    </submittedName>
</protein>
<gene>
    <name evidence="1" type="ORF">bsdtw1_01884</name>
</gene>
<name>A0A6V8SGT4_9CLOT</name>
<reference evidence="1 2" key="1">
    <citation type="submission" date="2020-07" db="EMBL/GenBank/DDBJ databases">
        <title>A new beta-1,3-glucan-decomposing anaerobic bacterium isolated from anoxic soil subjected to biological soil disinfestation.</title>
        <authorList>
            <person name="Ueki A."/>
            <person name="Tonouchi A."/>
        </authorList>
    </citation>
    <scope>NUCLEOTIDE SEQUENCE [LARGE SCALE GENOMIC DNA]</scope>
    <source>
        <strain evidence="1 2">TW1</strain>
    </source>
</reference>
<evidence type="ECO:0000313" key="2">
    <source>
        <dbReference type="Proteomes" id="UP000580568"/>
    </source>
</evidence>